<dbReference type="Proteomes" id="UP000308744">
    <property type="component" value="Unassembled WGS sequence"/>
</dbReference>
<organism evidence="2 3">
    <name type="scientific">Lysinibacillus mangiferihumi</name>
    <dbReference type="NCBI Taxonomy" id="1130819"/>
    <lineage>
        <taxon>Bacteria</taxon>
        <taxon>Bacillati</taxon>
        <taxon>Bacillota</taxon>
        <taxon>Bacilli</taxon>
        <taxon>Bacillales</taxon>
        <taxon>Bacillaceae</taxon>
        <taxon>Lysinibacillus</taxon>
    </lineage>
</organism>
<dbReference type="SUPFAM" id="SSF158745">
    <property type="entry name" value="LanC-like"/>
    <property type="match status" value="2"/>
</dbReference>
<protein>
    <recommendedName>
        <fullName evidence="1">Protein kinase domain-containing protein</fullName>
    </recommendedName>
</protein>
<dbReference type="SMART" id="SM00220">
    <property type="entry name" value="S_TKc"/>
    <property type="match status" value="1"/>
</dbReference>
<dbReference type="GO" id="GO:0004674">
    <property type="term" value="F:protein serine/threonine kinase activity"/>
    <property type="evidence" value="ECO:0007669"/>
    <property type="project" value="TreeGrafter"/>
</dbReference>
<dbReference type="InterPro" id="IPR011009">
    <property type="entry name" value="Kinase-like_dom_sf"/>
</dbReference>
<evidence type="ECO:0000313" key="2">
    <source>
        <dbReference type="EMBL" id="TKI72592.1"/>
    </source>
</evidence>
<dbReference type="RefSeq" id="WP_107895215.1">
    <property type="nucleotide sequence ID" value="NZ_PYWM01000008.1"/>
</dbReference>
<dbReference type="GO" id="GO:0005524">
    <property type="term" value="F:ATP binding"/>
    <property type="evidence" value="ECO:0007669"/>
    <property type="project" value="InterPro"/>
</dbReference>
<dbReference type="InterPro" id="IPR053524">
    <property type="entry name" value="Aerial_hyphae_peptide-synth"/>
</dbReference>
<dbReference type="Gene3D" id="1.10.510.10">
    <property type="entry name" value="Transferase(Phosphotransferase) domain 1"/>
    <property type="match status" value="1"/>
</dbReference>
<dbReference type="AlphaFoldDB" id="A0A4U2ZFD5"/>
<dbReference type="InterPro" id="IPR058053">
    <property type="entry name" value="RamC_C"/>
</dbReference>
<dbReference type="SMART" id="SM01260">
    <property type="entry name" value="LANC_like"/>
    <property type="match status" value="1"/>
</dbReference>
<dbReference type="InterPro" id="IPR000719">
    <property type="entry name" value="Prot_kinase_dom"/>
</dbReference>
<dbReference type="GO" id="GO:0031179">
    <property type="term" value="P:peptide modification"/>
    <property type="evidence" value="ECO:0007669"/>
    <property type="project" value="InterPro"/>
</dbReference>
<dbReference type="InterPro" id="IPR057929">
    <property type="entry name" value="RamC_N"/>
</dbReference>
<sequence>MEGVMLYLKYLKPNSEHFGEIEMRDNENEYELNDIPDIYTVISESDSVWKHYHVKGLVLPEQGWKIHVTSSLEDSKSVLEKVAQLCINKKIEFKHLKDRNSVIASNSKNANRASSGKFITIYPMNNEIFVDLLEMISTTLQDFKKGPYILSDKRWKNSNVFYRYGGFKSIINENGEYCIKDNEGNLIEDQRNPFYQVPDFVKDFDDYLNTINIDSDVETKGNNRLEQYNIEKALSFSNAGGVYLATRKRDNLKVIIKEARPNAGLDGKYQDALARQKIEYDALQKLKDVPGVVNLTEYFQEWEHYFLVEEFIEGQDLQKWIAKNFPIYKGSNMSSHVKNTKKILSQLFTLIEDMHNVGVAMGDIQPANIMITEDLTVRIIDFETAMSVNSKEKPNLATPGFVSQDITVSAARDWFGLKKLIRYLALPILVSEDLEDYLQCNHLNWIKDNYGDGFYHFLLDLQGRCDERINDYQEYLPKKIDLSHQVSNFNIASIIKKLVIGIENGLTEDERFINGDIRQYEMSGGKFNFLTGGSGAAFTLMKNQSSTAEINKWIKSFLLDDLHLVEDNGLFTGKTGILALLYEQGYKDIVLNEVKMLKDTIKKTDISLRSGLSGIGLFVISLYLETENIEYLNLAKELEKYIELTRLKAEPLKVTDWMAVDKGVIDGLSGVSLFYSALFSATQNRKYLEKAESLLIEDLKSTKIDDVSGILQTLDNRNRLLPYLSGGSIGVAISIWFFNHVSGQDLYRQEMDAILKTSKVHCTISGSLFDGAGSFLLIPSMVKDGEYRQEVLKDVLSLLNLFLIGKNDYYIYPGQFSYRLADDVYTGSSGIVLALMSVVRENPLYWLPLINSDEFLAKTKASR</sequence>
<dbReference type="EMBL" id="SZPU01000003">
    <property type="protein sequence ID" value="TKI72592.1"/>
    <property type="molecule type" value="Genomic_DNA"/>
</dbReference>
<dbReference type="PANTHER" id="PTHR44167">
    <property type="entry name" value="OVARIAN-SPECIFIC SERINE/THREONINE-PROTEIN KINASE LOK-RELATED"/>
    <property type="match status" value="1"/>
</dbReference>
<dbReference type="SUPFAM" id="SSF56112">
    <property type="entry name" value="Protein kinase-like (PK-like)"/>
    <property type="match status" value="1"/>
</dbReference>
<dbReference type="NCBIfam" id="NF038151">
    <property type="entry name" value="lanthi_synth_III"/>
    <property type="match status" value="1"/>
</dbReference>
<dbReference type="CDD" id="cd04791">
    <property type="entry name" value="LanC_SerThrkinase"/>
    <property type="match status" value="1"/>
</dbReference>
<dbReference type="PROSITE" id="PS50011">
    <property type="entry name" value="PROTEIN_KINASE_DOM"/>
    <property type="match status" value="1"/>
</dbReference>
<reference evidence="2 3" key="1">
    <citation type="submission" date="2019-04" db="EMBL/GenBank/DDBJ databases">
        <title>Lysinibacillus genome sequencing.</title>
        <authorList>
            <person name="Dunlap C."/>
        </authorList>
    </citation>
    <scope>NUCLEOTIDE SEQUENCE [LARGE SCALE GENOMIC DNA]</scope>
    <source>
        <strain evidence="2 3">CCTCC AB 2010389</strain>
    </source>
</reference>
<feature type="domain" description="Protein kinase" evidence="1">
    <location>
        <begin position="228"/>
        <end position="530"/>
    </location>
</feature>
<gene>
    <name evidence="2" type="ORF">FC756_01335</name>
</gene>
<dbReference type="PANTHER" id="PTHR44167:SF24">
    <property type="entry name" value="SERINE_THREONINE-PROTEIN KINASE CHK2"/>
    <property type="match status" value="1"/>
</dbReference>
<dbReference type="Pfam" id="PF00069">
    <property type="entry name" value="Pkinase"/>
    <property type="match status" value="1"/>
</dbReference>
<name>A0A4U2ZFD5_9BACI</name>
<evidence type="ECO:0000259" key="1">
    <source>
        <dbReference type="PROSITE" id="PS50011"/>
    </source>
</evidence>
<accession>A0A4U2ZFD5</accession>
<dbReference type="Pfam" id="PF25816">
    <property type="entry name" value="RamC_N"/>
    <property type="match status" value="1"/>
</dbReference>
<dbReference type="GO" id="GO:0005737">
    <property type="term" value="C:cytoplasm"/>
    <property type="evidence" value="ECO:0007669"/>
    <property type="project" value="TreeGrafter"/>
</dbReference>
<evidence type="ECO:0000313" key="3">
    <source>
        <dbReference type="Proteomes" id="UP000308744"/>
    </source>
</evidence>
<proteinExistence type="predicted"/>
<comment type="caution">
    <text evidence="2">The sequence shown here is derived from an EMBL/GenBank/DDBJ whole genome shotgun (WGS) entry which is preliminary data.</text>
</comment>
<dbReference type="InterPro" id="IPR007822">
    <property type="entry name" value="LANC-like"/>
</dbReference>
<keyword evidence="3" id="KW-1185">Reference proteome</keyword>